<feature type="transmembrane region" description="Helical" evidence="9">
    <location>
        <begin position="519"/>
        <end position="538"/>
    </location>
</feature>
<dbReference type="PROSITE" id="PS50893">
    <property type="entry name" value="ABC_TRANSPORTER_2"/>
    <property type="match status" value="2"/>
</dbReference>
<dbReference type="SMART" id="SM00382">
    <property type="entry name" value="AAA"/>
    <property type="match status" value="2"/>
</dbReference>
<comment type="subcellular location">
    <subcellularLocation>
        <location evidence="1">Membrane</location>
        <topology evidence="1">Multi-pass membrane protein</topology>
    </subcellularLocation>
</comment>
<feature type="region of interest" description="Disordered" evidence="8">
    <location>
        <begin position="634"/>
        <end position="664"/>
    </location>
</feature>
<evidence type="ECO:0000256" key="2">
    <source>
        <dbReference type="ARBA" id="ARBA00022448"/>
    </source>
</evidence>
<reference evidence="11" key="1">
    <citation type="submission" date="2021-01" db="EMBL/GenBank/DDBJ databases">
        <authorList>
            <person name="Corre E."/>
            <person name="Pelletier E."/>
            <person name="Niang G."/>
            <person name="Scheremetjew M."/>
            <person name="Finn R."/>
            <person name="Kale V."/>
            <person name="Holt S."/>
            <person name="Cochrane G."/>
            <person name="Meng A."/>
            <person name="Brown T."/>
            <person name="Cohen L."/>
        </authorList>
    </citation>
    <scope>NUCLEOTIDE SEQUENCE</scope>
</reference>
<dbReference type="GO" id="GO:0016887">
    <property type="term" value="F:ATP hydrolysis activity"/>
    <property type="evidence" value="ECO:0007669"/>
    <property type="project" value="InterPro"/>
</dbReference>
<sequence>MAALTEEPALQQVHFACRQCSYVVQEKPKGFSGAPCLWRCGSRTVRHLLRDISCEANSGEVLAIMGPSGAGKSTLLRMLSFQTCGGDPHGIVTLNGHEFTPTMYRRYCAAVEQEDTLWTFFTCRDHVSYAVALGMPHLTKQEKQSTVQELLHDLGLESCAFTIAGNNFVPGMPALSGGQRRRLSLAVALAKRPSLIFLDEVTSGLDSTGAAAVMKLLKNLSMKRTLAVICTVHQPSANVFAGFDQTLILADGRVAYSGSASRLAEYMAEIGRPVPSDANPAEFVLRTVNKDFVSRDGVDAVLEHWANHEPRKVQVAATSPLPLAPHRSVCFQFPILFHKHVKLVVRDPLLYSARMVFTVVAVAFYGVTFIHSRERSQDQVLPRIFYGAFSMITVPMLGLVAVVGFYFEGVVVRREMMDAAYSPITYLLTTSVIQLPMAFLISLCGCVTAWVMGDWTWSTMPVGVVILAVCVWSFDCFVQFVSLDHPVLGLLAYQNFWFLTFVFNGLFVVRDEIIWPLRVLYYMSPLMWGTHSFIWSIFKDSPVYEDALVCNPGDTTSAGGVCNDQGFYCPDFSDLQCFGRTGLQQLDSAGDTWRVVDSSETLALDLGMIALIGVVWKIGYVIRLLRRVRNRPHVKKPVPTESSSSGPFSASDVPQMDTKGSPPTAPTTFQFDFRDCSFAVQTKANGQPLWSHHLAPCLRTTEKFLLKDISATVRSGEVLAIMGPSGSGKTTLLNMLSFEHIAGKGSGRVSLNGKILTPATYIEHCAMVKQLDALSPYLTVRENILYALDLCQPSRNSKDTDYLLDHLGLRSCQDVRVGNHIVKGISGGQKRRLSIALALAKKPLLIFLDEPTTGLDAAGASAVMSLLREVARANNAAILCTIHQPSADTFLHFDKTLVLSAGRVAFLGEPAAMENYLDALGKPVPNNTNIADWMLDVVDKDFSDAQEVEKVISAYAESSKDLPATQASPIKLPVHKVPNVFRQICVLLRRQGTLMVRDPVTYVLRAVLCFIMGTFFSLIYLESRTQTQDQVFRRQFMNWWLSNVAAMFGTLPLLTQMLDMPILRREMKDGSYRPVSFILAQGLLEIPIIFLISIAACAPAFVIGDWPIAAFGRYLVSFASGIFAFDALAQLLSMDQPVVGLVLFMGVWFTALLFMGFMIPTEEIIWPLRTFHYILPLRWQVESLSYTLFTSGTDWDGAVLCSTCDSGFQCPGNAGVGCFGVTGQHIMESFSVNYSVFASEDRFGMCLGLVFVFYLVMKVLYFLRLSHLIKGGSLHLLESTSDAKIEGC</sequence>
<feature type="transmembrane region" description="Helical" evidence="9">
    <location>
        <begin position="384"/>
        <end position="407"/>
    </location>
</feature>
<protein>
    <recommendedName>
        <fullName evidence="10">ABC transporter domain-containing protein</fullName>
    </recommendedName>
</protein>
<feature type="transmembrane region" description="Helical" evidence="9">
    <location>
        <begin position="1075"/>
        <end position="1102"/>
    </location>
</feature>
<keyword evidence="2" id="KW-0813">Transport</keyword>
<keyword evidence="4" id="KW-0547">Nucleotide-binding</keyword>
<feature type="domain" description="ABC transporter" evidence="10">
    <location>
        <begin position="689"/>
        <end position="926"/>
    </location>
</feature>
<feature type="transmembrane region" description="Helical" evidence="9">
    <location>
        <begin position="1036"/>
        <end position="1054"/>
    </location>
</feature>
<dbReference type="InterPro" id="IPR043926">
    <property type="entry name" value="ABCG_dom"/>
</dbReference>
<feature type="transmembrane region" description="Helical" evidence="9">
    <location>
        <begin position="602"/>
        <end position="622"/>
    </location>
</feature>
<dbReference type="InterPro" id="IPR003593">
    <property type="entry name" value="AAA+_ATPase"/>
</dbReference>
<dbReference type="SUPFAM" id="SSF52540">
    <property type="entry name" value="P-loop containing nucleoside triphosphate hydrolases"/>
    <property type="match status" value="2"/>
</dbReference>
<feature type="transmembrane region" description="Helical" evidence="9">
    <location>
        <begin position="1242"/>
        <end position="1263"/>
    </location>
</feature>
<evidence type="ECO:0000256" key="7">
    <source>
        <dbReference type="ARBA" id="ARBA00023136"/>
    </source>
</evidence>
<organism evidence="11">
    <name type="scientific">Noctiluca scintillans</name>
    <name type="common">Sea sparkle</name>
    <name type="synonym">Red tide dinoflagellate</name>
    <dbReference type="NCBI Taxonomy" id="2966"/>
    <lineage>
        <taxon>Eukaryota</taxon>
        <taxon>Sar</taxon>
        <taxon>Alveolata</taxon>
        <taxon>Dinophyceae</taxon>
        <taxon>Noctilucales</taxon>
        <taxon>Noctilucaceae</taxon>
        <taxon>Noctiluca</taxon>
    </lineage>
</organism>
<dbReference type="Pfam" id="PF19055">
    <property type="entry name" value="ABC2_membrane_7"/>
    <property type="match status" value="1"/>
</dbReference>
<accession>A0A7S0ZUN7</accession>
<dbReference type="InterPro" id="IPR027417">
    <property type="entry name" value="P-loop_NTPase"/>
</dbReference>
<evidence type="ECO:0000256" key="6">
    <source>
        <dbReference type="ARBA" id="ARBA00022989"/>
    </source>
</evidence>
<feature type="transmembrane region" description="Helical" evidence="9">
    <location>
        <begin position="427"/>
        <end position="450"/>
    </location>
</feature>
<dbReference type="PANTHER" id="PTHR48041">
    <property type="entry name" value="ABC TRANSPORTER G FAMILY MEMBER 28"/>
    <property type="match status" value="1"/>
</dbReference>
<feature type="domain" description="ABC transporter" evidence="10">
    <location>
        <begin position="24"/>
        <end position="276"/>
    </location>
</feature>
<evidence type="ECO:0000313" key="11">
    <source>
        <dbReference type="EMBL" id="CAD8833165.1"/>
    </source>
</evidence>
<feature type="transmembrane region" description="Helical" evidence="9">
    <location>
        <begin position="1002"/>
        <end position="1021"/>
    </location>
</feature>
<dbReference type="GO" id="GO:0140359">
    <property type="term" value="F:ABC-type transporter activity"/>
    <property type="evidence" value="ECO:0007669"/>
    <property type="project" value="InterPro"/>
</dbReference>
<dbReference type="InterPro" id="IPR050352">
    <property type="entry name" value="ABCG_transporters"/>
</dbReference>
<gene>
    <name evidence="11" type="ORF">NSCI0253_LOCUS7513</name>
</gene>
<evidence type="ECO:0000259" key="10">
    <source>
        <dbReference type="PROSITE" id="PS50893"/>
    </source>
</evidence>
<evidence type="ECO:0000256" key="8">
    <source>
        <dbReference type="SAM" id="MobiDB-lite"/>
    </source>
</evidence>
<feature type="transmembrane region" description="Helical" evidence="9">
    <location>
        <begin position="487"/>
        <end position="507"/>
    </location>
</feature>
<dbReference type="PROSITE" id="PS00211">
    <property type="entry name" value="ABC_TRANSPORTER_1"/>
    <property type="match status" value="2"/>
</dbReference>
<dbReference type="InterPro" id="IPR017871">
    <property type="entry name" value="ABC_transporter-like_CS"/>
</dbReference>
<evidence type="ECO:0000256" key="3">
    <source>
        <dbReference type="ARBA" id="ARBA00022692"/>
    </source>
</evidence>
<evidence type="ECO:0000256" key="9">
    <source>
        <dbReference type="SAM" id="Phobius"/>
    </source>
</evidence>
<feature type="transmembrane region" description="Helical" evidence="9">
    <location>
        <begin position="462"/>
        <end position="481"/>
    </location>
</feature>
<feature type="transmembrane region" description="Helical" evidence="9">
    <location>
        <begin position="1114"/>
        <end position="1132"/>
    </location>
</feature>
<dbReference type="PANTHER" id="PTHR48041:SF91">
    <property type="entry name" value="ABC TRANSPORTER G FAMILY MEMBER 28"/>
    <property type="match status" value="1"/>
</dbReference>
<evidence type="ECO:0000256" key="1">
    <source>
        <dbReference type="ARBA" id="ARBA00004141"/>
    </source>
</evidence>
<evidence type="ECO:0000256" key="5">
    <source>
        <dbReference type="ARBA" id="ARBA00022840"/>
    </source>
</evidence>
<keyword evidence="6 9" id="KW-1133">Transmembrane helix</keyword>
<dbReference type="Pfam" id="PF01061">
    <property type="entry name" value="ABC2_membrane"/>
    <property type="match status" value="2"/>
</dbReference>
<dbReference type="Gene3D" id="3.40.50.300">
    <property type="entry name" value="P-loop containing nucleotide triphosphate hydrolases"/>
    <property type="match status" value="2"/>
</dbReference>
<dbReference type="EMBL" id="HBFQ01010754">
    <property type="protein sequence ID" value="CAD8833165.1"/>
    <property type="molecule type" value="Transcribed_RNA"/>
</dbReference>
<evidence type="ECO:0000256" key="4">
    <source>
        <dbReference type="ARBA" id="ARBA00022741"/>
    </source>
</evidence>
<keyword evidence="7 9" id="KW-0472">Membrane</keyword>
<proteinExistence type="predicted"/>
<dbReference type="InterPro" id="IPR003439">
    <property type="entry name" value="ABC_transporter-like_ATP-bd"/>
</dbReference>
<feature type="transmembrane region" description="Helical" evidence="9">
    <location>
        <begin position="1139"/>
        <end position="1159"/>
    </location>
</feature>
<keyword evidence="3 9" id="KW-0812">Transmembrane</keyword>
<feature type="transmembrane region" description="Helical" evidence="9">
    <location>
        <begin position="349"/>
        <end position="372"/>
    </location>
</feature>
<dbReference type="Pfam" id="PF00005">
    <property type="entry name" value="ABC_tran"/>
    <property type="match status" value="2"/>
</dbReference>
<keyword evidence="5" id="KW-0067">ATP-binding</keyword>
<dbReference type="GO" id="GO:0016020">
    <property type="term" value="C:membrane"/>
    <property type="evidence" value="ECO:0007669"/>
    <property type="project" value="UniProtKB-SubCell"/>
</dbReference>
<dbReference type="InterPro" id="IPR013525">
    <property type="entry name" value="ABC2_TM"/>
</dbReference>
<dbReference type="GO" id="GO:0005524">
    <property type="term" value="F:ATP binding"/>
    <property type="evidence" value="ECO:0007669"/>
    <property type="project" value="UniProtKB-KW"/>
</dbReference>
<name>A0A7S0ZUN7_NOCSC</name>